<accession>A0A397IMC7</accession>
<proteinExistence type="predicted"/>
<name>A0A397IMC7_9GLOM</name>
<gene>
    <name evidence="1" type="ORF">Glove_202g78</name>
</gene>
<keyword evidence="2" id="KW-1185">Reference proteome</keyword>
<dbReference type="AlphaFoldDB" id="A0A397IMC7"/>
<evidence type="ECO:0000313" key="1">
    <source>
        <dbReference type="EMBL" id="RHZ76147.1"/>
    </source>
</evidence>
<reference evidence="1 2" key="1">
    <citation type="submission" date="2018-08" db="EMBL/GenBank/DDBJ databases">
        <title>Genome and evolution of the arbuscular mycorrhizal fungus Diversispora epigaea (formerly Glomus versiforme) and its bacterial endosymbionts.</title>
        <authorList>
            <person name="Sun X."/>
            <person name="Fei Z."/>
            <person name="Harrison M."/>
        </authorList>
    </citation>
    <scope>NUCLEOTIDE SEQUENCE [LARGE SCALE GENOMIC DNA]</scope>
    <source>
        <strain evidence="1 2">IT104</strain>
    </source>
</reference>
<organism evidence="1 2">
    <name type="scientific">Diversispora epigaea</name>
    <dbReference type="NCBI Taxonomy" id="1348612"/>
    <lineage>
        <taxon>Eukaryota</taxon>
        <taxon>Fungi</taxon>
        <taxon>Fungi incertae sedis</taxon>
        <taxon>Mucoromycota</taxon>
        <taxon>Glomeromycotina</taxon>
        <taxon>Glomeromycetes</taxon>
        <taxon>Diversisporales</taxon>
        <taxon>Diversisporaceae</taxon>
        <taxon>Diversispora</taxon>
    </lineage>
</organism>
<dbReference type="EMBL" id="PQFF01000189">
    <property type="protein sequence ID" value="RHZ76147.1"/>
    <property type="molecule type" value="Genomic_DNA"/>
</dbReference>
<dbReference type="Proteomes" id="UP000266861">
    <property type="component" value="Unassembled WGS sequence"/>
</dbReference>
<protein>
    <submittedName>
        <fullName evidence="1">Uncharacterized protein</fullName>
    </submittedName>
</protein>
<sequence length="102" mass="11762">MVMIIKTILPSLPKPKNEENFEKRELEELKICFSLNKFSQLNADEKKLIEWIPYEGGFGTIYYGGPIHRLLNYTNLPKPKNNKNFEKELEGLIKSTSALSMG</sequence>
<comment type="caution">
    <text evidence="1">The sequence shown here is derived from an EMBL/GenBank/DDBJ whole genome shotgun (WGS) entry which is preliminary data.</text>
</comment>
<evidence type="ECO:0000313" key="2">
    <source>
        <dbReference type="Proteomes" id="UP000266861"/>
    </source>
</evidence>